<accession>A0A0R9P7T0</accession>
<name>A0A0R9P7T0_BORT9</name>
<sequence length="49" mass="5942">MNISSRDRIWSDGVKLDFRMCKFKWKNLIFVANGGYLNFMLIFMFFVLK</sequence>
<dbReference type="AlphaFoldDB" id="A0A0R9P7T0"/>
<reference evidence="2" key="2">
    <citation type="journal article" date="2013" name="J. Bacteriol.">
        <title>Large linear plasmids of Borrelia species that cause relapsing fever.</title>
        <authorList>
            <person name="Miller S.C."/>
            <person name="Porcella S.F."/>
            <person name="Raffel S.J."/>
            <person name="Schwan T.G."/>
            <person name="Barbour A.G."/>
        </authorList>
    </citation>
    <scope>NUCLEOTIDE SEQUENCE</scope>
    <source>
        <strain evidence="2">91E135</strain>
        <plasmid evidence="2">lp150</plasmid>
    </source>
</reference>
<keyword evidence="1" id="KW-0472">Membrane</keyword>
<dbReference type="EMBL" id="HM008710">
    <property type="protein sequence ID" value="ALC78596.1"/>
    <property type="molecule type" value="Genomic_DNA"/>
</dbReference>
<evidence type="ECO:0000256" key="1">
    <source>
        <dbReference type="SAM" id="Phobius"/>
    </source>
</evidence>
<organism evidence="2">
    <name type="scientific">Borrelia turicatae (strain 91E135)</name>
    <dbReference type="NCBI Taxonomy" id="314724"/>
    <lineage>
        <taxon>Bacteria</taxon>
        <taxon>Pseudomonadati</taxon>
        <taxon>Spirochaetota</taxon>
        <taxon>Spirochaetia</taxon>
        <taxon>Spirochaetales</taxon>
        <taxon>Borreliaceae</taxon>
        <taxon>Borrelia</taxon>
    </lineage>
</organism>
<keyword evidence="2" id="KW-0614">Plasmid</keyword>
<feature type="transmembrane region" description="Helical" evidence="1">
    <location>
        <begin position="28"/>
        <end position="48"/>
    </location>
</feature>
<keyword evidence="1" id="KW-0812">Transmembrane</keyword>
<evidence type="ECO:0008006" key="3">
    <source>
        <dbReference type="Google" id="ProtNLM"/>
    </source>
</evidence>
<protein>
    <recommendedName>
        <fullName evidence="3">Transmembrane protein</fullName>
    </recommendedName>
</protein>
<proteinExistence type="predicted"/>
<geneLocation type="plasmid" evidence="2">
    <name>lp150</name>
</geneLocation>
<evidence type="ECO:0000313" key="2">
    <source>
        <dbReference type="EMBL" id="ALC78596.1"/>
    </source>
</evidence>
<dbReference type="RefSeq" id="WP_054287472.1">
    <property type="nucleotide sequence ID" value="NZ_CP073182.1"/>
</dbReference>
<reference evidence="2" key="3">
    <citation type="submission" date="2015-06" db="EMBL/GenBank/DDBJ databases">
        <authorList>
            <person name="Hoefler B.C."/>
            <person name="Straight P.D."/>
        </authorList>
    </citation>
    <scope>NUCLEOTIDE SEQUENCE</scope>
    <source>
        <strain evidence="2">91E135</strain>
        <plasmid evidence="2">lp150</plasmid>
    </source>
</reference>
<keyword evidence="1" id="KW-1133">Transmembrane helix</keyword>
<reference evidence="2" key="1">
    <citation type="submission" date="2012-01" db="EMBL/GenBank/DDBJ databases">
        <authorList>
            <person name="Wikstroem N."/>
        </authorList>
    </citation>
    <scope>NUCLEOTIDE SEQUENCE</scope>
    <source>
        <strain evidence="2">91E135</strain>
        <plasmid evidence="2">lp150</plasmid>
    </source>
</reference>
<gene>
    <name evidence="2" type="ORF">BTA082a</name>
</gene>